<reference evidence="1 2" key="1">
    <citation type="submission" date="2019-10" db="EMBL/GenBank/DDBJ databases">
        <title>The completed genome of Lactobacillus harbinensis M1.</title>
        <authorList>
            <person name="Zheng Y."/>
        </authorList>
    </citation>
    <scope>NUCLEOTIDE SEQUENCE [LARGE SCALE GENOMIC DNA]</scope>
    <source>
        <strain evidence="1 2">M1</strain>
    </source>
</reference>
<gene>
    <name evidence="1" type="ORF">D1010_02265</name>
</gene>
<evidence type="ECO:0000313" key="2">
    <source>
        <dbReference type="Proteomes" id="UP000326779"/>
    </source>
</evidence>
<dbReference type="RefSeq" id="WP_152260154.1">
    <property type="nucleotide sequence ID" value="NZ_BJTX01000016.1"/>
</dbReference>
<sequence length="250" mass="27340">MTTSNRYPVFYDYYRTHALRLGLGILLFGAAFFLTTPVYPIQSVGSFMIDSLGNQLVTLWILPVVLTLVSYDLMAPGVSAYRVLVLPRAASYAQFVRPYLVIAGCNSLAVIGLAAVGSLLAGLIRGYAWSSPAVYPLAALAGVPVIVERLVMIGCFVWWFESVTLLASLITRRVLGAFLTDIGLGAIPLIIFKLPLTLLHRYPLYPGASLFWGNYGLAAQPALIDFVGLTWVAVTSGVLWFVCNHARRQY</sequence>
<name>A0A510TTU5_9LACO</name>
<protein>
    <submittedName>
        <fullName evidence="1">Uncharacterized protein</fullName>
    </submittedName>
</protein>
<dbReference type="Proteomes" id="UP000326779">
    <property type="component" value="Chromosome"/>
</dbReference>
<proteinExistence type="predicted"/>
<evidence type="ECO:0000313" key="1">
    <source>
        <dbReference type="EMBL" id="QFR22365.1"/>
    </source>
</evidence>
<dbReference type="AlphaFoldDB" id="A0A510TTU5"/>
<organism evidence="1 2">
    <name type="scientific">Schleiferilactobacillus harbinensis</name>
    <dbReference type="NCBI Taxonomy" id="304207"/>
    <lineage>
        <taxon>Bacteria</taxon>
        <taxon>Bacillati</taxon>
        <taxon>Bacillota</taxon>
        <taxon>Bacilli</taxon>
        <taxon>Lactobacillales</taxon>
        <taxon>Lactobacillaceae</taxon>
        <taxon>Schleiferilactobacillus</taxon>
    </lineage>
</organism>
<dbReference type="KEGG" id="lhb:D1010_02265"/>
<dbReference type="EMBL" id="CP045143">
    <property type="protein sequence ID" value="QFR22365.1"/>
    <property type="molecule type" value="Genomic_DNA"/>
</dbReference>
<accession>A0A510TTU5</accession>